<name>A0A7X3MJU4_9FIRM</name>
<evidence type="ECO:0000313" key="3">
    <source>
        <dbReference type="Proteomes" id="UP000460412"/>
    </source>
</evidence>
<dbReference type="Proteomes" id="UP000460412">
    <property type="component" value="Unassembled WGS sequence"/>
</dbReference>
<dbReference type="PANTHER" id="PTHR18964">
    <property type="entry name" value="ROK (REPRESSOR, ORF, KINASE) FAMILY"/>
    <property type="match status" value="1"/>
</dbReference>
<organism evidence="2 3">
    <name type="scientific">Sporofaciens musculi</name>
    <dbReference type="NCBI Taxonomy" id="2681861"/>
    <lineage>
        <taxon>Bacteria</taxon>
        <taxon>Bacillati</taxon>
        <taxon>Bacillota</taxon>
        <taxon>Clostridia</taxon>
        <taxon>Lachnospirales</taxon>
        <taxon>Lachnospiraceae</taxon>
        <taxon>Sporofaciens</taxon>
    </lineage>
</organism>
<dbReference type="PANTHER" id="PTHR18964:SF165">
    <property type="entry name" value="BETA-GLUCOSIDE KINASE"/>
    <property type="match status" value="1"/>
</dbReference>
<gene>
    <name evidence="2" type="ORF">GN277_20020</name>
</gene>
<dbReference type="AlphaFoldDB" id="A0A7X3MJU4"/>
<comment type="caution">
    <text evidence="2">The sequence shown here is derived from an EMBL/GenBank/DDBJ whole genome shotgun (WGS) entry which is preliminary data.</text>
</comment>
<dbReference type="Pfam" id="PF00480">
    <property type="entry name" value="ROK"/>
    <property type="match status" value="1"/>
</dbReference>
<dbReference type="CDD" id="cd24068">
    <property type="entry name" value="ASKHA_NBD_ROK_FnNanK-like"/>
    <property type="match status" value="1"/>
</dbReference>
<proteinExistence type="inferred from homology"/>
<protein>
    <submittedName>
        <fullName evidence="2">ROK family protein</fullName>
    </submittedName>
</protein>
<keyword evidence="3" id="KW-1185">Reference proteome</keyword>
<reference evidence="2 3" key="1">
    <citation type="submission" date="2019-12" db="EMBL/GenBank/DDBJ databases">
        <title>Sporaefaciens musculi gen. nov., sp. nov., a novel bacterium isolated from the caecum of an obese mouse.</title>
        <authorList>
            <person name="Rasmussen T.S."/>
            <person name="Streidl T."/>
            <person name="Hitch T.C.A."/>
            <person name="Wortmann E."/>
            <person name="Deptula P."/>
            <person name="Hansen M."/>
            <person name="Nielsen D.S."/>
            <person name="Clavel T."/>
            <person name="Vogensen F.K."/>
        </authorList>
    </citation>
    <scope>NUCLEOTIDE SEQUENCE [LARGE SCALE GENOMIC DNA]</scope>
    <source>
        <strain evidence="2 3">WCA-9-b2</strain>
    </source>
</reference>
<evidence type="ECO:0000313" key="2">
    <source>
        <dbReference type="EMBL" id="MXP77552.1"/>
    </source>
</evidence>
<comment type="similarity">
    <text evidence="1">Belongs to the ROK (NagC/XylR) family.</text>
</comment>
<dbReference type="SUPFAM" id="SSF53067">
    <property type="entry name" value="Actin-like ATPase domain"/>
    <property type="match status" value="1"/>
</dbReference>
<dbReference type="InterPro" id="IPR000600">
    <property type="entry name" value="ROK"/>
</dbReference>
<sequence>MKRYVSIDIGGTAIKYGVLDGNGELVCRKEMRTESYKGGMSILAKAVGIVERYCETEAVDGICISTAGMVDTNKGEIFHAAPLIPRYAGIKFKETMENRFHIPCEVENDVNCAGLAEAVSGASKGSTSSLMLTVGTGIGGCAIIDGKVFRGFSNSACEVGYMHMAGSDFQTLGAASILSRKVAEWKNEPTEKWNGYRIFNDALKGDILCIRAIDEMTDVLGQGIANICYVLNPEVVVLGGGIMSQEEYLKGRVEKAVEKYLIPSIASRTRIAFAKHRNNAGMLGAFYHFMQRQSLQ</sequence>
<dbReference type="RefSeq" id="WP_159752951.1">
    <property type="nucleotide sequence ID" value="NZ_CATIFW010000081.1"/>
</dbReference>
<evidence type="ECO:0000256" key="1">
    <source>
        <dbReference type="ARBA" id="ARBA00006479"/>
    </source>
</evidence>
<dbReference type="EMBL" id="WUQX01000001">
    <property type="protein sequence ID" value="MXP77552.1"/>
    <property type="molecule type" value="Genomic_DNA"/>
</dbReference>
<accession>A0A7X3MJU4</accession>
<dbReference type="InterPro" id="IPR043129">
    <property type="entry name" value="ATPase_NBD"/>
</dbReference>
<dbReference type="Gene3D" id="3.30.420.40">
    <property type="match status" value="2"/>
</dbReference>